<evidence type="ECO:0000256" key="4">
    <source>
        <dbReference type="ARBA" id="ARBA00023136"/>
    </source>
</evidence>
<dbReference type="PANTHER" id="PTHR23501:SF94">
    <property type="entry name" value="MAJOR FACILITATOR SUPERFAMILY (MFS) PROFILE DOMAIN-CONTAINING PROTEIN"/>
    <property type="match status" value="1"/>
</dbReference>
<dbReference type="RefSeq" id="XP_016232438.1">
    <property type="nucleotide sequence ID" value="XM_016383815.1"/>
</dbReference>
<dbReference type="EMBL" id="KN847498">
    <property type="protein sequence ID" value="KIW12222.1"/>
    <property type="molecule type" value="Genomic_DNA"/>
</dbReference>
<proteinExistence type="predicted"/>
<keyword evidence="9" id="KW-1185">Reference proteome</keyword>
<dbReference type="PROSITE" id="PS50850">
    <property type="entry name" value="MFS"/>
    <property type="match status" value="1"/>
</dbReference>
<feature type="transmembrane region" description="Helical" evidence="6">
    <location>
        <begin position="187"/>
        <end position="207"/>
    </location>
</feature>
<dbReference type="InterPro" id="IPR020846">
    <property type="entry name" value="MFS_dom"/>
</dbReference>
<feature type="region of interest" description="Disordered" evidence="5">
    <location>
        <begin position="1"/>
        <end position="23"/>
    </location>
</feature>
<dbReference type="AlphaFoldDB" id="A0A0D1ZGZ2"/>
<feature type="transmembrane region" description="Helical" evidence="6">
    <location>
        <begin position="31"/>
        <end position="62"/>
    </location>
</feature>
<feature type="transmembrane region" description="Helical" evidence="6">
    <location>
        <begin position="359"/>
        <end position="378"/>
    </location>
</feature>
<dbReference type="InterPro" id="IPR036259">
    <property type="entry name" value="MFS_trans_sf"/>
</dbReference>
<feature type="transmembrane region" description="Helical" evidence="6">
    <location>
        <begin position="254"/>
        <end position="273"/>
    </location>
</feature>
<protein>
    <recommendedName>
        <fullName evidence="7">Major facilitator superfamily (MFS) profile domain-containing protein</fullName>
    </recommendedName>
</protein>
<dbReference type="OrthoDB" id="2351791at2759"/>
<dbReference type="GO" id="GO:0005886">
    <property type="term" value="C:plasma membrane"/>
    <property type="evidence" value="ECO:0007669"/>
    <property type="project" value="TreeGrafter"/>
</dbReference>
<accession>A0A0D1ZGZ2</accession>
<evidence type="ECO:0000256" key="3">
    <source>
        <dbReference type="ARBA" id="ARBA00022989"/>
    </source>
</evidence>
<dbReference type="GO" id="GO:0022857">
    <property type="term" value="F:transmembrane transporter activity"/>
    <property type="evidence" value="ECO:0007669"/>
    <property type="project" value="InterPro"/>
</dbReference>
<dbReference type="Proteomes" id="UP000053328">
    <property type="component" value="Unassembled WGS sequence"/>
</dbReference>
<evidence type="ECO:0000259" key="7">
    <source>
        <dbReference type="PROSITE" id="PS50850"/>
    </source>
</evidence>
<dbReference type="SUPFAM" id="SSF103473">
    <property type="entry name" value="MFS general substrate transporter"/>
    <property type="match status" value="1"/>
</dbReference>
<keyword evidence="3 6" id="KW-1133">Transmembrane helix</keyword>
<evidence type="ECO:0000256" key="2">
    <source>
        <dbReference type="ARBA" id="ARBA00022692"/>
    </source>
</evidence>
<name>A0A0D1ZGZ2_9EURO</name>
<dbReference type="VEuPathDB" id="FungiDB:PV08_09498"/>
<dbReference type="Pfam" id="PF07690">
    <property type="entry name" value="MFS_1"/>
    <property type="match status" value="1"/>
</dbReference>
<evidence type="ECO:0000313" key="8">
    <source>
        <dbReference type="EMBL" id="KIW12222.1"/>
    </source>
</evidence>
<sequence>MAGIDGDGRVPAETETEIRDVPPWKPSGHELAIMLTLAVISLMVSVDATIIITSLSTIIQAFNTSTTQGLWVGTAYLLTCAVTMPFIASLSDIFGRPRCLFASLLVFTTGSVLCAVAHSMRVLLAGRSIQGVGGGGIIILSLVIFTDIVPLRSRPQYVGITQVAWAIGTCIGPVLGGAFATPSLWRWVFYLMFPFCAVGLTLVPLVVRLKPRSATLREMFTRVDWIGALLFIPSATGFLIAISWGGTQFPWSDAAVVVPLVVGFLGLVATVVYERFYAKEPFLRHSLFQSRSSFALYAGAFVQGLLLYGQLYYIPLFFESVRSYSPIRTGVSMLAVMLTLIPAALVTGRLISRTGTYRWAIWTGWALVGLGTGLTIVWDAGTSAPVWAVSLVVVGLGHGLLLNALNTAAQAVCMAGDEGAATAMYAFLRSFGMALGVGIGGSVFQNVMRIKLRRLHLPVDVASPQGAEETFVDVLGHLMRPAVEMSPPRRADVLVSAYVYGLRGVFGFFCGLAGLALVVSAAIRHFNIDRHVVTDHTLDVEGRLASSLNRLGRNRTPGQMESRAAEVIGHEA</sequence>
<feature type="transmembrane region" description="Helical" evidence="6">
    <location>
        <begin position="327"/>
        <end position="347"/>
    </location>
</feature>
<dbReference type="HOGENOM" id="CLU_000960_22_0_1"/>
<dbReference type="InterPro" id="IPR011701">
    <property type="entry name" value="MFS"/>
</dbReference>
<feature type="transmembrane region" description="Helical" evidence="6">
    <location>
        <begin position="384"/>
        <end position="405"/>
    </location>
</feature>
<evidence type="ECO:0000256" key="5">
    <source>
        <dbReference type="SAM" id="MobiDB-lite"/>
    </source>
</evidence>
<feature type="transmembrane region" description="Helical" evidence="6">
    <location>
        <begin position="100"/>
        <end position="120"/>
    </location>
</feature>
<feature type="transmembrane region" description="Helical" evidence="6">
    <location>
        <begin position="68"/>
        <end position="88"/>
    </location>
</feature>
<gene>
    <name evidence="8" type="ORF">PV08_09498</name>
</gene>
<feature type="transmembrane region" description="Helical" evidence="6">
    <location>
        <begin position="132"/>
        <end position="151"/>
    </location>
</feature>
<dbReference type="Gene3D" id="1.20.1720.10">
    <property type="entry name" value="Multidrug resistance protein D"/>
    <property type="match status" value="1"/>
</dbReference>
<keyword evidence="4 6" id="KW-0472">Membrane</keyword>
<feature type="transmembrane region" description="Helical" evidence="6">
    <location>
        <begin position="497"/>
        <end position="523"/>
    </location>
</feature>
<keyword evidence="2 6" id="KW-0812">Transmembrane</keyword>
<comment type="subcellular location">
    <subcellularLocation>
        <location evidence="1">Membrane</location>
        <topology evidence="1">Multi-pass membrane protein</topology>
    </subcellularLocation>
</comment>
<feature type="transmembrane region" description="Helical" evidence="6">
    <location>
        <begin position="219"/>
        <end position="242"/>
    </location>
</feature>
<dbReference type="Gene3D" id="1.20.1250.20">
    <property type="entry name" value="MFS general substrate transporter like domains"/>
    <property type="match status" value="1"/>
</dbReference>
<feature type="transmembrane region" description="Helical" evidence="6">
    <location>
        <begin position="163"/>
        <end position="181"/>
    </location>
</feature>
<feature type="compositionally biased region" description="Basic and acidic residues" evidence="5">
    <location>
        <begin position="1"/>
        <end position="22"/>
    </location>
</feature>
<reference evidence="8 9" key="1">
    <citation type="submission" date="2015-01" db="EMBL/GenBank/DDBJ databases">
        <title>The Genome Sequence of Exophiala spinifera CBS89968.</title>
        <authorList>
            <consortium name="The Broad Institute Genomics Platform"/>
            <person name="Cuomo C."/>
            <person name="de Hoog S."/>
            <person name="Gorbushina A."/>
            <person name="Stielow B."/>
            <person name="Teixiera M."/>
            <person name="Abouelleil A."/>
            <person name="Chapman S.B."/>
            <person name="Priest M."/>
            <person name="Young S.K."/>
            <person name="Wortman J."/>
            <person name="Nusbaum C."/>
            <person name="Birren B."/>
        </authorList>
    </citation>
    <scope>NUCLEOTIDE SEQUENCE [LARGE SCALE GENOMIC DNA]</scope>
    <source>
        <strain evidence="8 9">CBS 89968</strain>
    </source>
</reference>
<evidence type="ECO:0000256" key="6">
    <source>
        <dbReference type="SAM" id="Phobius"/>
    </source>
</evidence>
<evidence type="ECO:0000256" key="1">
    <source>
        <dbReference type="ARBA" id="ARBA00004141"/>
    </source>
</evidence>
<evidence type="ECO:0000313" key="9">
    <source>
        <dbReference type="Proteomes" id="UP000053328"/>
    </source>
</evidence>
<dbReference type="GeneID" id="27336581"/>
<feature type="transmembrane region" description="Helical" evidence="6">
    <location>
        <begin position="426"/>
        <end position="448"/>
    </location>
</feature>
<dbReference type="PANTHER" id="PTHR23501">
    <property type="entry name" value="MAJOR FACILITATOR SUPERFAMILY"/>
    <property type="match status" value="1"/>
</dbReference>
<feature type="domain" description="Major facilitator superfamily (MFS) profile" evidence="7">
    <location>
        <begin position="33"/>
        <end position="528"/>
    </location>
</feature>
<feature type="transmembrane region" description="Helical" evidence="6">
    <location>
        <begin position="294"/>
        <end position="315"/>
    </location>
</feature>
<organism evidence="8 9">
    <name type="scientific">Exophiala spinifera</name>
    <dbReference type="NCBI Taxonomy" id="91928"/>
    <lineage>
        <taxon>Eukaryota</taxon>
        <taxon>Fungi</taxon>
        <taxon>Dikarya</taxon>
        <taxon>Ascomycota</taxon>
        <taxon>Pezizomycotina</taxon>
        <taxon>Eurotiomycetes</taxon>
        <taxon>Chaetothyriomycetidae</taxon>
        <taxon>Chaetothyriales</taxon>
        <taxon>Herpotrichiellaceae</taxon>
        <taxon>Exophiala</taxon>
    </lineage>
</organism>